<protein>
    <submittedName>
        <fullName evidence="3">Choline ABC transporter substrate-binding protein</fullName>
    </submittedName>
</protein>
<dbReference type="EMBL" id="JAUOZU010000005">
    <property type="protein sequence ID" value="MDO6963412.1"/>
    <property type="molecule type" value="Genomic_DNA"/>
</dbReference>
<keyword evidence="4" id="KW-1185">Reference proteome</keyword>
<dbReference type="Gene3D" id="3.40.190.10">
    <property type="entry name" value="Periplasmic binding protein-like II"/>
    <property type="match status" value="1"/>
</dbReference>
<dbReference type="InterPro" id="IPR017783">
    <property type="entry name" value="ABC_choline_sub-bd"/>
</dbReference>
<gene>
    <name evidence="3" type="primary">choX</name>
    <name evidence="3" type="ORF">Q4481_05545</name>
</gene>
<organism evidence="3 4">
    <name type="scientific">Rhizobium alvei</name>
    <dbReference type="NCBI Taxonomy" id="1132659"/>
    <lineage>
        <taxon>Bacteria</taxon>
        <taxon>Pseudomonadati</taxon>
        <taxon>Pseudomonadota</taxon>
        <taxon>Alphaproteobacteria</taxon>
        <taxon>Hyphomicrobiales</taxon>
        <taxon>Rhizobiaceae</taxon>
        <taxon>Rhizobium/Agrobacterium group</taxon>
        <taxon>Rhizobium</taxon>
    </lineage>
</organism>
<sequence>MKKFKTAAMAATAFACLATTAVAAEKAECKLVRMSDLGWTDIALTNTTAELILKALGYEVQQSLLALNVTFDSLKNDDMDVFLGNWRPVQDLDYKAYFDSGAVVPLTTNLTGAKYTLAVPQYVADAGLKSFDDLQKFADKLDHKIYGIEPGSNKPLLDMIAAKTHGLDGDWQVVESSEAAMLAQVQRAVAAKDFIVFLGWQPHPMNVNMEMTYLAGGDAEFGPDFGGATVRTIARGTYPQDCPNVTQFFTNLVFDIDYENTGMNMIMTDGLEVPAAATKMMRDNPRKVEEWLKGVSTIDGKPGFDAVKSALEIE</sequence>
<dbReference type="RefSeq" id="WP_304375320.1">
    <property type="nucleotide sequence ID" value="NZ_JAUOZU010000005.1"/>
</dbReference>
<name>A0ABT8YIZ1_9HYPH</name>
<feature type="domain" description="ABC-type glycine betaine transport system substrate-binding" evidence="2">
    <location>
        <begin position="32"/>
        <end position="279"/>
    </location>
</feature>
<reference evidence="3" key="1">
    <citation type="journal article" date="2015" name="Int. J. Syst. Evol. Microbiol.">
        <title>Rhizobium alvei sp. nov., isolated from a freshwater river.</title>
        <authorList>
            <person name="Sheu S.Y."/>
            <person name="Huang H.W."/>
            <person name="Young C.C."/>
            <person name="Chen W.M."/>
        </authorList>
    </citation>
    <scope>NUCLEOTIDE SEQUENCE</scope>
    <source>
        <strain evidence="3">TNR-22</strain>
    </source>
</reference>
<evidence type="ECO:0000259" key="2">
    <source>
        <dbReference type="Pfam" id="PF04069"/>
    </source>
</evidence>
<dbReference type="CDD" id="cd13640">
    <property type="entry name" value="PBP2_ChoX"/>
    <property type="match status" value="1"/>
</dbReference>
<evidence type="ECO:0000313" key="3">
    <source>
        <dbReference type="EMBL" id="MDO6963412.1"/>
    </source>
</evidence>
<evidence type="ECO:0000313" key="4">
    <source>
        <dbReference type="Proteomes" id="UP001174932"/>
    </source>
</evidence>
<comment type="caution">
    <text evidence="3">The sequence shown here is derived from an EMBL/GenBank/DDBJ whole genome shotgun (WGS) entry which is preliminary data.</text>
</comment>
<reference evidence="3" key="2">
    <citation type="submission" date="2023-07" db="EMBL/GenBank/DDBJ databases">
        <authorList>
            <person name="Shen H."/>
        </authorList>
    </citation>
    <scope>NUCLEOTIDE SEQUENCE</scope>
    <source>
        <strain evidence="3">TNR-22</strain>
    </source>
</reference>
<keyword evidence="1" id="KW-0732">Signal</keyword>
<dbReference type="InterPro" id="IPR007210">
    <property type="entry name" value="ABC_Gly_betaine_transp_sub-bd"/>
</dbReference>
<dbReference type="Proteomes" id="UP001174932">
    <property type="component" value="Unassembled WGS sequence"/>
</dbReference>
<feature type="chain" id="PRO_5046627653" evidence="1">
    <location>
        <begin position="24"/>
        <end position="314"/>
    </location>
</feature>
<dbReference type="NCBIfam" id="TIGR03414">
    <property type="entry name" value="ABC_choline_bnd"/>
    <property type="match status" value="1"/>
</dbReference>
<dbReference type="Pfam" id="PF04069">
    <property type="entry name" value="OpuAC"/>
    <property type="match status" value="1"/>
</dbReference>
<dbReference type="Gene3D" id="3.40.190.100">
    <property type="entry name" value="Glycine betaine-binding periplasmic protein, domain 2"/>
    <property type="match status" value="1"/>
</dbReference>
<dbReference type="PROSITE" id="PS51257">
    <property type="entry name" value="PROKAR_LIPOPROTEIN"/>
    <property type="match status" value="1"/>
</dbReference>
<proteinExistence type="predicted"/>
<accession>A0ABT8YIZ1</accession>
<evidence type="ECO:0000256" key="1">
    <source>
        <dbReference type="SAM" id="SignalP"/>
    </source>
</evidence>
<feature type="signal peptide" evidence="1">
    <location>
        <begin position="1"/>
        <end position="23"/>
    </location>
</feature>
<dbReference type="SUPFAM" id="SSF53850">
    <property type="entry name" value="Periplasmic binding protein-like II"/>
    <property type="match status" value="1"/>
</dbReference>